<protein>
    <submittedName>
        <fullName evidence="2">Uncharacterized protein</fullName>
    </submittedName>
</protein>
<name>A0ABU6RXM0_9FABA</name>
<keyword evidence="3" id="KW-1185">Reference proteome</keyword>
<reference evidence="2 3" key="1">
    <citation type="journal article" date="2023" name="Plants (Basel)">
        <title>Bridging the Gap: Combining Genomics and Transcriptomics Approaches to Understand Stylosanthes scabra, an Orphan Legume from the Brazilian Caatinga.</title>
        <authorList>
            <person name="Ferreira-Neto J.R.C."/>
            <person name="da Silva M.D."/>
            <person name="Binneck E."/>
            <person name="de Melo N.F."/>
            <person name="da Silva R.H."/>
            <person name="de Melo A.L.T.M."/>
            <person name="Pandolfi V."/>
            <person name="Bustamante F.O."/>
            <person name="Brasileiro-Vidal A.C."/>
            <person name="Benko-Iseppon A.M."/>
        </authorList>
    </citation>
    <scope>NUCLEOTIDE SEQUENCE [LARGE SCALE GENOMIC DNA]</scope>
    <source>
        <tissue evidence="2">Leaves</tissue>
    </source>
</reference>
<feature type="compositionally biased region" description="Basic and acidic residues" evidence="1">
    <location>
        <begin position="230"/>
        <end position="239"/>
    </location>
</feature>
<feature type="region of interest" description="Disordered" evidence="1">
    <location>
        <begin position="179"/>
        <end position="202"/>
    </location>
</feature>
<feature type="compositionally biased region" description="Polar residues" evidence="1">
    <location>
        <begin position="186"/>
        <end position="195"/>
    </location>
</feature>
<proteinExistence type="predicted"/>
<feature type="region of interest" description="Disordered" evidence="1">
    <location>
        <begin position="1"/>
        <end position="29"/>
    </location>
</feature>
<accession>A0ABU6RXM0</accession>
<dbReference type="EMBL" id="JASCZI010033068">
    <property type="protein sequence ID" value="MED6128730.1"/>
    <property type="molecule type" value="Genomic_DNA"/>
</dbReference>
<comment type="caution">
    <text evidence="2">The sequence shown here is derived from an EMBL/GenBank/DDBJ whole genome shotgun (WGS) entry which is preliminary data.</text>
</comment>
<feature type="compositionally biased region" description="Acidic residues" evidence="1">
    <location>
        <begin position="245"/>
        <end position="271"/>
    </location>
</feature>
<evidence type="ECO:0000313" key="2">
    <source>
        <dbReference type="EMBL" id="MED6128730.1"/>
    </source>
</evidence>
<evidence type="ECO:0000256" key="1">
    <source>
        <dbReference type="SAM" id="MobiDB-lite"/>
    </source>
</evidence>
<organism evidence="2 3">
    <name type="scientific">Stylosanthes scabra</name>
    <dbReference type="NCBI Taxonomy" id="79078"/>
    <lineage>
        <taxon>Eukaryota</taxon>
        <taxon>Viridiplantae</taxon>
        <taxon>Streptophyta</taxon>
        <taxon>Embryophyta</taxon>
        <taxon>Tracheophyta</taxon>
        <taxon>Spermatophyta</taxon>
        <taxon>Magnoliopsida</taxon>
        <taxon>eudicotyledons</taxon>
        <taxon>Gunneridae</taxon>
        <taxon>Pentapetalae</taxon>
        <taxon>rosids</taxon>
        <taxon>fabids</taxon>
        <taxon>Fabales</taxon>
        <taxon>Fabaceae</taxon>
        <taxon>Papilionoideae</taxon>
        <taxon>50 kb inversion clade</taxon>
        <taxon>dalbergioids sensu lato</taxon>
        <taxon>Dalbergieae</taxon>
        <taxon>Pterocarpus clade</taxon>
        <taxon>Stylosanthes</taxon>
    </lineage>
</organism>
<gene>
    <name evidence="2" type="ORF">PIB30_100788</name>
</gene>
<feature type="compositionally biased region" description="Basic and acidic residues" evidence="1">
    <location>
        <begin position="284"/>
        <end position="296"/>
    </location>
</feature>
<feature type="region of interest" description="Disordered" evidence="1">
    <location>
        <begin position="58"/>
        <end position="78"/>
    </location>
</feature>
<sequence length="330" mass="37185">MRQFGLAQGIPGEARSLGGNHNECLTGPKNKNWRNEYRDWIGQWLNRVPAFLELSTFDANQGNHDDTDGPEEEPEQSQQTYYVPHCSPTPVYIPPQQEPMCGSMPPTSSFPYPTFMQGVAPYLSDHMDPHVFNTLCGMANEYEMAQQAKVTEENQVEAQQTNQVIPDRLSVDSHFNAPVASGHSAARQSFDSSRSFNRRGIGEDGVRRANTARDIDFNFNASSIQEDEEAARYTRRMDTYRSNSDDTDMDEDEEEDYLVMDADDDDNEGDASDSATGSSPPKDAGTRYELRTENSRHSPNRFTPSGWSTKGLKKGVSRLYKNVKDRVKKK</sequence>
<evidence type="ECO:0000313" key="3">
    <source>
        <dbReference type="Proteomes" id="UP001341840"/>
    </source>
</evidence>
<feature type="region of interest" description="Disordered" evidence="1">
    <location>
        <begin position="227"/>
        <end position="330"/>
    </location>
</feature>
<dbReference type="Proteomes" id="UP001341840">
    <property type="component" value="Unassembled WGS sequence"/>
</dbReference>